<comment type="caution">
    <text evidence="1">The sequence shown here is derived from an EMBL/GenBank/DDBJ whole genome shotgun (WGS) entry which is preliminary data.</text>
</comment>
<sequence length="165" mass="18774">MDKRVGSKEDLKVAPDLFVDYDLRSRVASKSLTTYPCPDFPRSGPPSHRIAHSPQPAANLKYLMFSRASNIHINGGNFANIPHLFLLRGGDMEWTNTAIWVAILDYRKKYPYNLPIGQPANVIHNVYIPPPQLTEVHGHQQMTHWAFPEPQHRSGYRCVVVFARS</sequence>
<keyword evidence="2" id="KW-1185">Reference proteome</keyword>
<organism evidence="1 2">
    <name type="scientific">Psilocybe cf. subviscida</name>
    <dbReference type="NCBI Taxonomy" id="2480587"/>
    <lineage>
        <taxon>Eukaryota</taxon>
        <taxon>Fungi</taxon>
        <taxon>Dikarya</taxon>
        <taxon>Basidiomycota</taxon>
        <taxon>Agaricomycotina</taxon>
        <taxon>Agaricomycetes</taxon>
        <taxon>Agaricomycetidae</taxon>
        <taxon>Agaricales</taxon>
        <taxon>Agaricineae</taxon>
        <taxon>Strophariaceae</taxon>
        <taxon>Psilocybe</taxon>
    </lineage>
</organism>
<dbReference type="EMBL" id="JAACJJ010000056">
    <property type="protein sequence ID" value="KAF5311937.1"/>
    <property type="molecule type" value="Genomic_DNA"/>
</dbReference>
<reference evidence="1 2" key="1">
    <citation type="journal article" date="2020" name="ISME J.">
        <title>Uncovering the hidden diversity of litter-decomposition mechanisms in mushroom-forming fungi.</title>
        <authorList>
            <person name="Floudas D."/>
            <person name="Bentzer J."/>
            <person name="Ahren D."/>
            <person name="Johansson T."/>
            <person name="Persson P."/>
            <person name="Tunlid A."/>
        </authorList>
    </citation>
    <scope>NUCLEOTIDE SEQUENCE [LARGE SCALE GENOMIC DNA]</scope>
    <source>
        <strain evidence="1 2">CBS 101986</strain>
    </source>
</reference>
<proteinExistence type="predicted"/>
<evidence type="ECO:0000313" key="1">
    <source>
        <dbReference type="EMBL" id="KAF5311937.1"/>
    </source>
</evidence>
<name>A0A8H5ETN1_9AGAR</name>
<gene>
    <name evidence="1" type="ORF">D9619_002324</name>
</gene>
<evidence type="ECO:0000313" key="2">
    <source>
        <dbReference type="Proteomes" id="UP000567179"/>
    </source>
</evidence>
<dbReference type="Proteomes" id="UP000567179">
    <property type="component" value="Unassembled WGS sequence"/>
</dbReference>
<dbReference type="AlphaFoldDB" id="A0A8H5ETN1"/>
<protein>
    <submittedName>
        <fullName evidence="1">Uncharacterized protein</fullName>
    </submittedName>
</protein>
<accession>A0A8H5ETN1</accession>